<protein>
    <submittedName>
        <fullName evidence="2">Uncharacterized protein</fullName>
    </submittedName>
</protein>
<reference evidence="3" key="1">
    <citation type="journal article" date="2019" name="Int. J. Syst. Evol. Microbiol.">
        <title>The Global Catalogue of Microorganisms (GCM) 10K type strain sequencing project: providing services to taxonomists for standard genome sequencing and annotation.</title>
        <authorList>
            <consortium name="The Broad Institute Genomics Platform"/>
            <consortium name="The Broad Institute Genome Sequencing Center for Infectious Disease"/>
            <person name="Wu L."/>
            <person name="Ma J."/>
        </authorList>
    </citation>
    <scope>NUCLEOTIDE SEQUENCE [LARGE SCALE GENOMIC DNA]</scope>
    <source>
        <strain evidence="3">JCM 17316</strain>
    </source>
</reference>
<accession>A0ABP6UJA9</accession>
<comment type="caution">
    <text evidence="2">The sequence shown here is derived from an EMBL/GenBank/DDBJ whole genome shotgun (WGS) entry which is preliminary data.</text>
</comment>
<feature type="compositionally biased region" description="Polar residues" evidence="1">
    <location>
        <begin position="62"/>
        <end position="85"/>
    </location>
</feature>
<name>A0ABP6UJA9_9ACTN</name>
<dbReference type="Proteomes" id="UP001500266">
    <property type="component" value="Unassembled WGS sequence"/>
</dbReference>
<organism evidence="2 3">
    <name type="scientific">Actinomadura keratinilytica</name>
    <dbReference type="NCBI Taxonomy" id="547461"/>
    <lineage>
        <taxon>Bacteria</taxon>
        <taxon>Bacillati</taxon>
        <taxon>Actinomycetota</taxon>
        <taxon>Actinomycetes</taxon>
        <taxon>Streptosporangiales</taxon>
        <taxon>Thermomonosporaceae</taxon>
        <taxon>Actinomadura</taxon>
    </lineage>
</organism>
<dbReference type="EMBL" id="BAABDO010000204">
    <property type="protein sequence ID" value="GAA3508566.1"/>
    <property type="molecule type" value="Genomic_DNA"/>
</dbReference>
<feature type="compositionally biased region" description="Polar residues" evidence="1">
    <location>
        <begin position="120"/>
        <end position="132"/>
    </location>
</feature>
<gene>
    <name evidence="2" type="ORF">GCM10022416_62760</name>
</gene>
<feature type="region of interest" description="Disordered" evidence="1">
    <location>
        <begin position="1"/>
        <end position="157"/>
    </location>
</feature>
<evidence type="ECO:0000313" key="2">
    <source>
        <dbReference type="EMBL" id="GAA3508566.1"/>
    </source>
</evidence>
<feature type="region of interest" description="Disordered" evidence="1">
    <location>
        <begin position="194"/>
        <end position="235"/>
    </location>
</feature>
<sequence length="235" mass="24298">MLNRNAPQEHPGPSVMVTMAGTSPGARSTRADTSGRPPPRTTRRSTPTNTANSPAPAASANHPHSGQPSSRPRISGTTKSSTAGVSTARPAGSRPPPRRTPSAGSTRGPAASTAAPIGTFTRNTARQPRPNRSASTSSPPAIWPTTTPPPITAAYRPSARARAAPVKFRWIMLITCGVSIAALAPWANRNATSRPVDGATPHASEAAVNAARPTRNMRRGPARSPSRAPVISRTA</sequence>
<keyword evidence="3" id="KW-1185">Reference proteome</keyword>
<proteinExistence type="predicted"/>
<evidence type="ECO:0000313" key="3">
    <source>
        <dbReference type="Proteomes" id="UP001500266"/>
    </source>
</evidence>
<feature type="compositionally biased region" description="Low complexity" evidence="1">
    <location>
        <begin position="44"/>
        <end position="61"/>
    </location>
</feature>
<feature type="compositionally biased region" description="Low complexity" evidence="1">
    <location>
        <begin position="133"/>
        <end position="145"/>
    </location>
</feature>
<evidence type="ECO:0000256" key="1">
    <source>
        <dbReference type="SAM" id="MobiDB-lite"/>
    </source>
</evidence>